<dbReference type="PANTHER" id="PTHR30055">
    <property type="entry name" value="HTH-TYPE TRANSCRIPTIONAL REGULATOR RUTR"/>
    <property type="match status" value="1"/>
</dbReference>
<keyword evidence="1 2" id="KW-0238">DNA-binding</keyword>
<evidence type="ECO:0000313" key="5">
    <source>
        <dbReference type="Proteomes" id="UP000187891"/>
    </source>
</evidence>
<organism evidence="4 5">
    <name type="scientific">Agrobacterium rosae</name>
    <dbReference type="NCBI Taxonomy" id="1972867"/>
    <lineage>
        <taxon>Bacteria</taxon>
        <taxon>Pseudomonadati</taxon>
        <taxon>Pseudomonadota</taxon>
        <taxon>Alphaproteobacteria</taxon>
        <taxon>Hyphomicrobiales</taxon>
        <taxon>Rhizobiaceae</taxon>
        <taxon>Rhizobium/Agrobacterium group</taxon>
        <taxon>Agrobacterium</taxon>
    </lineage>
</organism>
<dbReference type="Pfam" id="PF00440">
    <property type="entry name" value="TetR_N"/>
    <property type="match status" value="1"/>
</dbReference>
<dbReference type="EMBL" id="FMUE01000001">
    <property type="protein sequence ID" value="SCX06500.1"/>
    <property type="molecule type" value="Genomic_DNA"/>
</dbReference>
<dbReference type="Gene3D" id="1.10.357.10">
    <property type="entry name" value="Tetracycline Repressor, domain 2"/>
    <property type="match status" value="1"/>
</dbReference>
<dbReference type="InterPro" id="IPR036271">
    <property type="entry name" value="Tet_transcr_reg_TetR-rel_C_sf"/>
</dbReference>
<dbReference type="PRINTS" id="PR00455">
    <property type="entry name" value="HTHTETR"/>
</dbReference>
<dbReference type="Pfam" id="PF17937">
    <property type="entry name" value="TetR_C_28"/>
    <property type="match status" value="1"/>
</dbReference>
<dbReference type="PROSITE" id="PS01081">
    <property type="entry name" value="HTH_TETR_1"/>
    <property type="match status" value="1"/>
</dbReference>
<dbReference type="PROSITE" id="PS50977">
    <property type="entry name" value="HTH_TETR_2"/>
    <property type="match status" value="1"/>
</dbReference>
<dbReference type="InterPro" id="IPR041479">
    <property type="entry name" value="TetR_CgmR_C"/>
</dbReference>
<dbReference type="GO" id="GO:0003700">
    <property type="term" value="F:DNA-binding transcription factor activity"/>
    <property type="evidence" value="ECO:0007669"/>
    <property type="project" value="TreeGrafter"/>
</dbReference>
<feature type="domain" description="HTH tetR-type" evidence="3">
    <location>
        <begin position="36"/>
        <end position="96"/>
    </location>
</feature>
<feature type="DNA-binding region" description="H-T-H motif" evidence="2">
    <location>
        <begin position="59"/>
        <end position="78"/>
    </location>
</feature>
<evidence type="ECO:0000256" key="2">
    <source>
        <dbReference type="PROSITE-ProRule" id="PRU00335"/>
    </source>
</evidence>
<sequence>MKIDPHWWRVIFLKRNQPYGMYSVMDMLNERKKQPEVVRRNLMDCAARLAAEQGFSAVSVQAIASAAGVTKGGLFHHFASKQALLEAVVGDLLAKLDEDIDALISQDCEGYGCFTRAYVNAFFADRGRETYAQWSAISIALISEPALRQLWERWINGRLTRHKTTDDHINLELVRLAVDGLWLADLVSEKAQAGDDKAELHKRLIRAAKKENDT</sequence>
<dbReference type="SUPFAM" id="SSF46689">
    <property type="entry name" value="Homeodomain-like"/>
    <property type="match status" value="1"/>
</dbReference>
<dbReference type="InterPro" id="IPR023772">
    <property type="entry name" value="DNA-bd_HTH_TetR-type_CS"/>
</dbReference>
<evidence type="ECO:0000313" key="4">
    <source>
        <dbReference type="EMBL" id="SCX06500.1"/>
    </source>
</evidence>
<evidence type="ECO:0000256" key="1">
    <source>
        <dbReference type="ARBA" id="ARBA00023125"/>
    </source>
</evidence>
<protein>
    <submittedName>
        <fullName evidence="4">HTH-type transcriptional repressor KstR2</fullName>
    </submittedName>
</protein>
<dbReference type="PANTHER" id="PTHR30055:SF148">
    <property type="entry name" value="TETR-FAMILY TRANSCRIPTIONAL REGULATOR"/>
    <property type="match status" value="1"/>
</dbReference>
<dbReference type="InterPro" id="IPR050109">
    <property type="entry name" value="HTH-type_TetR-like_transc_reg"/>
</dbReference>
<gene>
    <name evidence="4" type="primary">kstR2_1</name>
    <name evidence="4" type="ORF">DSM25559_0626</name>
</gene>
<dbReference type="AlphaFoldDB" id="A0A1R3TBA4"/>
<accession>A0A1R3TBA4</accession>
<dbReference type="InterPro" id="IPR001647">
    <property type="entry name" value="HTH_TetR"/>
</dbReference>
<dbReference type="InterPro" id="IPR009057">
    <property type="entry name" value="Homeodomain-like_sf"/>
</dbReference>
<dbReference type="Proteomes" id="UP000187891">
    <property type="component" value="Unassembled WGS sequence"/>
</dbReference>
<dbReference type="SUPFAM" id="SSF48498">
    <property type="entry name" value="Tetracyclin repressor-like, C-terminal domain"/>
    <property type="match status" value="1"/>
</dbReference>
<evidence type="ECO:0000259" key="3">
    <source>
        <dbReference type="PROSITE" id="PS50977"/>
    </source>
</evidence>
<dbReference type="STRING" id="1907666.DSM25559_0626"/>
<dbReference type="GO" id="GO:0000976">
    <property type="term" value="F:transcription cis-regulatory region binding"/>
    <property type="evidence" value="ECO:0007669"/>
    <property type="project" value="TreeGrafter"/>
</dbReference>
<proteinExistence type="predicted"/>
<reference evidence="5" key="1">
    <citation type="submission" date="2016-10" db="EMBL/GenBank/DDBJ databases">
        <authorList>
            <person name="Wibberg D."/>
        </authorList>
    </citation>
    <scope>NUCLEOTIDE SEQUENCE [LARGE SCALE GENOMIC DNA]</scope>
</reference>
<name>A0A1R3TBA4_9HYPH</name>